<dbReference type="HOGENOM" id="CLU_2172668_0_0_1"/>
<gene>
    <name evidence="1" type="ORF">M422DRAFT_261051</name>
</gene>
<dbReference type="EMBL" id="KN837177">
    <property type="protein sequence ID" value="KIJ36499.1"/>
    <property type="molecule type" value="Genomic_DNA"/>
</dbReference>
<accession>A0A0C9UNW1</accession>
<evidence type="ECO:0000313" key="2">
    <source>
        <dbReference type="Proteomes" id="UP000054279"/>
    </source>
</evidence>
<sequence length="110" mass="13087">MEGNNWADIKTAGHLWTNHPNLKILEKSLLRRYVEQGDLYIFWDGEMVLNAVVTTKLLRQIGEINCQICMLVYFLPGRNRLTEHFDHKFINDTCPRMVFHHDKDIWFAIQ</sequence>
<keyword evidence="2" id="KW-1185">Reference proteome</keyword>
<evidence type="ECO:0000313" key="1">
    <source>
        <dbReference type="EMBL" id="KIJ36499.1"/>
    </source>
</evidence>
<protein>
    <submittedName>
        <fullName evidence="1">Uncharacterized protein</fullName>
    </submittedName>
</protein>
<name>A0A0C9UNW1_SPHS4</name>
<proteinExistence type="predicted"/>
<reference evidence="1 2" key="1">
    <citation type="submission" date="2014-06" db="EMBL/GenBank/DDBJ databases">
        <title>Evolutionary Origins and Diversification of the Mycorrhizal Mutualists.</title>
        <authorList>
            <consortium name="DOE Joint Genome Institute"/>
            <consortium name="Mycorrhizal Genomics Consortium"/>
            <person name="Kohler A."/>
            <person name="Kuo A."/>
            <person name="Nagy L.G."/>
            <person name="Floudas D."/>
            <person name="Copeland A."/>
            <person name="Barry K.W."/>
            <person name="Cichocki N."/>
            <person name="Veneault-Fourrey C."/>
            <person name="LaButti K."/>
            <person name="Lindquist E.A."/>
            <person name="Lipzen A."/>
            <person name="Lundell T."/>
            <person name="Morin E."/>
            <person name="Murat C."/>
            <person name="Riley R."/>
            <person name="Ohm R."/>
            <person name="Sun H."/>
            <person name="Tunlid A."/>
            <person name="Henrissat B."/>
            <person name="Grigoriev I.V."/>
            <person name="Hibbett D.S."/>
            <person name="Martin F."/>
        </authorList>
    </citation>
    <scope>NUCLEOTIDE SEQUENCE [LARGE SCALE GENOMIC DNA]</scope>
    <source>
        <strain evidence="1 2">SS14</strain>
    </source>
</reference>
<dbReference type="Proteomes" id="UP000054279">
    <property type="component" value="Unassembled WGS sequence"/>
</dbReference>
<organism evidence="1 2">
    <name type="scientific">Sphaerobolus stellatus (strain SS14)</name>
    <dbReference type="NCBI Taxonomy" id="990650"/>
    <lineage>
        <taxon>Eukaryota</taxon>
        <taxon>Fungi</taxon>
        <taxon>Dikarya</taxon>
        <taxon>Basidiomycota</taxon>
        <taxon>Agaricomycotina</taxon>
        <taxon>Agaricomycetes</taxon>
        <taxon>Phallomycetidae</taxon>
        <taxon>Geastrales</taxon>
        <taxon>Sphaerobolaceae</taxon>
        <taxon>Sphaerobolus</taxon>
    </lineage>
</organism>
<dbReference type="AlphaFoldDB" id="A0A0C9UNW1"/>